<evidence type="ECO:0000259" key="5">
    <source>
        <dbReference type="SMART" id="SM00856"/>
    </source>
</evidence>
<name>A0A4U5Q3A5_POPAL</name>
<dbReference type="PANTHER" id="PTHR36710">
    <property type="entry name" value="PECTINESTERASE INHIBITOR-LIKE"/>
    <property type="match status" value="1"/>
</dbReference>
<dbReference type="AlphaFoldDB" id="A0A4U5Q3A5"/>
<dbReference type="InterPro" id="IPR006501">
    <property type="entry name" value="Pectinesterase_inhib_dom"/>
</dbReference>
<accession>A0A4U5Q3A5</accession>
<dbReference type="CDD" id="cd15797">
    <property type="entry name" value="PMEI"/>
    <property type="match status" value="1"/>
</dbReference>
<evidence type="ECO:0000313" key="6">
    <source>
        <dbReference type="EMBL" id="TKS04209.1"/>
    </source>
</evidence>
<gene>
    <name evidence="6" type="ORF">D5086_0000144100</name>
</gene>
<proteinExistence type="inferred from homology"/>
<dbReference type="Gene3D" id="1.20.140.40">
    <property type="entry name" value="Invertase/pectin methylesterase inhibitor family protein"/>
    <property type="match status" value="1"/>
</dbReference>
<dbReference type="InterPro" id="IPR034086">
    <property type="entry name" value="PMEI_plant"/>
</dbReference>
<keyword evidence="1 4" id="KW-0732">Signal</keyword>
<evidence type="ECO:0000256" key="1">
    <source>
        <dbReference type="ARBA" id="ARBA00022729"/>
    </source>
</evidence>
<comment type="similarity">
    <text evidence="3">Belongs to the PMEI family.</text>
</comment>
<dbReference type="EMBL" id="RCHU01000462">
    <property type="protein sequence ID" value="TKS04209.1"/>
    <property type="molecule type" value="Genomic_DNA"/>
</dbReference>
<protein>
    <recommendedName>
        <fullName evidence="5">Pectinesterase inhibitor domain-containing protein</fullName>
    </recommendedName>
</protein>
<organism evidence="6">
    <name type="scientific">Populus alba</name>
    <name type="common">White poplar</name>
    <dbReference type="NCBI Taxonomy" id="43335"/>
    <lineage>
        <taxon>Eukaryota</taxon>
        <taxon>Viridiplantae</taxon>
        <taxon>Streptophyta</taxon>
        <taxon>Embryophyta</taxon>
        <taxon>Tracheophyta</taxon>
        <taxon>Spermatophyta</taxon>
        <taxon>Magnoliopsida</taxon>
        <taxon>eudicotyledons</taxon>
        <taxon>Gunneridae</taxon>
        <taxon>Pentapetalae</taxon>
        <taxon>rosids</taxon>
        <taxon>fabids</taxon>
        <taxon>Malpighiales</taxon>
        <taxon>Salicaceae</taxon>
        <taxon>Saliceae</taxon>
        <taxon>Populus</taxon>
    </lineage>
</organism>
<evidence type="ECO:0000256" key="4">
    <source>
        <dbReference type="SAM" id="SignalP"/>
    </source>
</evidence>
<feature type="signal peptide" evidence="4">
    <location>
        <begin position="1"/>
        <end position="25"/>
    </location>
</feature>
<dbReference type="GO" id="GO:0046910">
    <property type="term" value="F:pectinesterase inhibitor activity"/>
    <property type="evidence" value="ECO:0007669"/>
    <property type="project" value="InterPro"/>
</dbReference>
<sequence>MSAFTFVASVSILLVASVIIFPSNGVTEDILAAICSQTQNQETCEAILESDPRTSSADLPLLSLISLELLSKQADKNHNSFVQFRDNSTDPDLKRSLGDCVTDYNDMRGKIKVAHQLSQKRQYRRILELGQLIKLAYNCENGLPSNSPTSGITETMLLTSQTAVYVNQFLITYFSQKPLNLV</sequence>
<evidence type="ECO:0000256" key="2">
    <source>
        <dbReference type="ARBA" id="ARBA00023157"/>
    </source>
</evidence>
<dbReference type="InterPro" id="IPR052421">
    <property type="entry name" value="PCW_Enzyme_Inhibitor"/>
</dbReference>
<feature type="chain" id="PRO_5020461145" description="Pectinesterase inhibitor domain-containing protein" evidence="4">
    <location>
        <begin position="26"/>
        <end position="182"/>
    </location>
</feature>
<evidence type="ECO:0000256" key="3">
    <source>
        <dbReference type="ARBA" id="ARBA00038471"/>
    </source>
</evidence>
<dbReference type="PANTHER" id="PTHR36710:SF18">
    <property type="entry name" value="PECTINESTERASE INHIBITOR 5-RELATED"/>
    <property type="match status" value="1"/>
</dbReference>
<dbReference type="Pfam" id="PF04043">
    <property type="entry name" value="PMEI"/>
    <property type="match status" value="1"/>
</dbReference>
<comment type="caution">
    <text evidence="6">The sequence shown here is derived from an EMBL/GenBank/DDBJ whole genome shotgun (WGS) entry which is preliminary data.</text>
</comment>
<dbReference type="SUPFAM" id="SSF101148">
    <property type="entry name" value="Plant invertase/pectin methylesterase inhibitor"/>
    <property type="match status" value="1"/>
</dbReference>
<reference evidence="6" key="1">
    <citation type="submission" date="2018-10" db="EMBL/GenBank/DDBJ databases">
        <title>Population genomic analysis revealed the cold adaptation of white poplar.</title>
        <authorList>
            <person name="Liu Y.-J."/>
        </authorList>
    </citation>
    <scope>NUCLEOTIDE SEQUENCE [LARGE SCALE GENOMIC DNA]</scope>
    <source>
        <strain evidence="6">PAL-ZL1</strain>
    </source>
</reference>
<dbReference type="SMART" id="SM00856">
    <property type="entry name" value="PMEI"/>
    <property type="match status" value="1"/>
</dbReference>
<feature type="domain" description="Pectinesterase inhibitor" evidence="5">
    <location>
        <begin position="26"/>
        <end position="165"/>
    </location>
</feature>
<dbReference type="NCBIfam" id="TIGR01614">
    <property type="entry name" value="PME_inhib"/>
    <property type="match status" value="1"/>
</dbReference>
<dbReference type="InterPro" id="IPR035513">
    <property type="entry name" value="Invertase/methylesterase_inhib"/>
</dbReference>
<keyword evidence="2" id="KW-1015">Disulfide bond</keyword>